<dbReference type="AlphaFoldDB" id="A0A1I0AI01"/>
<dbReference type="RefSeq" id="WP_074647994.1">
    <property type="nucleotide sequence ID" value="NZ_FOIL01000002.1"/>
</dbReference>
<protein>
    <recommendedName>
        <fullName evidence="3">DUF4364 family protein</fullName>
    </recommendedName>
</protein>
<dbReference type="STRING" id="1526.SAMN02910262_00658"/>
<dbReference type="InterPro" id="IPR025374">
    <property type="entry name" value="DUF4364"/>
</dbReference>
<evidence type="ECO:0000313" key="1">
    <source>
        <dbReference type="EMBL" id="SES93917.1"/>
    </source>
</evidence>
<dbReference type="OrthoDB" id="9783597at2"/>
<dbReference type="eggNOG" id="COG3432">
    <property type="taxonomic scope" value="Bacteria"/>
</dbReference>
<dbReference type="EMBL" id="FOIL01000002">
    <property type="protein sequence ID" value="SES93917.1"/>
    <property type="molecule type" value="Genomic_DNA"/>
</dbReference>
<evidence type="ECO:0000313" key="2">
    <source>
        <dbReference type="Proteomes" id="UP000199820"/>
    </source>
</evidence>
<accession>A0A1I0AI01</accession>
<gene>
    <name evidence="1" type="ORF">SAMN04487771_100241</name>
</gene>
<name>A0A1I0AI01_9FIRM</name>
<keyword evidence="2" id="KW-1185">Reference proteome</keyword>
<dbReference type="InterPro" id="IPR036388">
    <property type="entry name" value="WH-like_DNA-bd_sf"/>
</dbReference>
<reference evidence="1 2" key="1">
    <citation type="submission" date="2016-10" db="EMBL/GenBank/DDBJ databases">
        <authorList>
            <person name="de Groot N.N."/>
        </authorList>
    </citation>
    <scope>NUCLEOTIDE SEQUENCE [LARGE SCALE GENOMIC DNA]</scope>
    <source>
        <strain evidence="1 2">KH1P1</strain>
    </source>
</reference>
<dbReference type="InterPro" id="IPR036390">
    <property type="entry name" value="WH_DNA-bd_sf"/>
</dbReference>
<dbReference type="Proteomes" id="UP000199820">
    <property type="component" value="Unassembled WGS sequence"/>
</dbReference>
<dbReference type="Pfam" id="PF14277">
    <property type="entry name" value="DUF4364"/>
    <property type="match status" value="1"/>
</dbReference>
<dbReference type="Gene3D" id="1.10.10.10">
    <property type="entry name" value="Winged helix-like DNA-binding domain superfamily/Winged helix DNA-binding domain"/>
    <property type="match status" value="1"/>
</dbReference>
<organism evidence="1 2">
    <name type="scientific">[Clostridium] aminophilum</name>
    <dbReference type="NCBI Taxonomy" id="1526"/>
    <lineage>
        <taxon>Bacteria</taxon>
        <taxon>Bacillati</taxon>
        <taxon>Bacillota</taxon>
        <taxon>Clostridia</taxon>
        <taxon>Lachnospirales</taxon>
        <taxon>Lachnospiraceae</taxon>
    </lineage>
</organism>
<proteinExistence type="predicted"/>
<evidence type="ECO:0008006" key="3">
    <source>
        <dbReference type="Google" id="ProtNLM"/>
    </source>
</evidence>
<dbReference type="SUPFAM" id="SSF46785">
    <property type="entry name" value="Winged helix' DNA-binding domain"/>
    <property type="match status" value="1"/>
</dbReference>
<sequence length="177" mass="20632">MMSEPVTLYKLMVLYMLSKVTFPLTGAQFSDFFLTREYTNYFSLQNALTELTEAGLIRKEELHSSSRYEITHEGVQALDFFGSKISPEIIEDIDSFLSENRLRMKEAVGTVSEFYRADSRDYMVHCEIREGKSHLINLEIAVPDEEQAGKMSNHWKKRSQEIYAFIMKTLMKEDDEL</sequence>